<reference evidence="2" key="1">
    <citation type="submission" date="2023-03" db="EMBL/GenBank/DDBJ databases">
        <title>Massive genome expansion in bonnet fungi (Mycena s.s.) driven by repeated elements and novel gene families across ecological guilds.</title>
        <authorList>
            <consortium name="Lawrence Berkeley National Laboratory"/>
            <person name="Harder C.B."/>
            <person name="Miyauchi S."/>
            <person name="Viragh M."/>
            <person name="Kuo A."/>
            <person name="Thoen E."/>
            <person name="Andreopoulos B."/>
            <person name="Lu D."/>
            <person name="Skrede I."/>
            <person name="Drula E."/>
            <person name="Henrissat B."/>
            <person name="Morin E."/>
            <person name="Kohler A."/>
            <person name="Barry K."/>
            <person name="LaButti K."/>
            <person name="Morin E."/>
            <person name="Salamov A."/>
            <person name="Lipzen A."/>
            <person name="Mereny Z."/>
            <person name="Hegedus B."/>
            <person name="Baldrian P."/>
            <person name="Stursova M."/>
            <person name="Weitz H."/>
            <person name="Taylor A."/>
            <person name="Grigoriev I.V."/>
            <person name="Nagy L.G."/>
            <person name="Martin F."/>
            <person name="Kauserud H."/>
        </authorList>
    </citation>
    <scope>NUCLEOTIDE SEQUENCE</scope>
    <source>
        <strain evidence="2">9284</strain>
    </source>
</reference>
<dbReference type="SUPFAM" id="SSF52047">
    <property type="entry name" value="RNI-like"/>
    <property type="match status" value="1"/>
</dbReference>
<evidence type="ECO:0000313" key="3">
    <source>
        <dbReference type="Proteomes" id="UP001221142"/>
    </source>
</evidence>
<dbReference type="EMBL" id="JARKIF010000002">
    <property type="protein sequence ID" value="KAJ7646501.1"/>
    <property type="molecule type" value="Genomic_DNA"/>
</dbReference>
<sequence>MDTRHSFVLPKPPIPPASIAPLLASNSAPEGLEERIARAHIAELEKHADFLDNTHKSILSPLRRLPNELLAEIFTMVIRDTLRFDNNVPRPWSQPPWTLARVCRRWTAVALGTSSLWSRVLLHLNLIGLGEGAVTMTQLLHQRSGSAPLMVSIHDDCDKETRGVLNLAFTHCERWKHVRLSGLFLAPMTPLISEISTVRERLPALTTLRIHAELKDAEDSLAEFRDIFAITPNLTAIDAWFQHRDGFLLQPPFEFPWRQLTTLSISFARSEQALPIFPQLSTIVNLRVQLKWAGVSPTQSPIILPHLRMLELYSQRGLDSPTSPPLLSCLTSPLLRHLAVHNEAEKDAVLNFLKRSECELKSFHFFHSFAISPGDAVALIGEMLWVRDVKIGYFNSPADPPPESITEAIYSHWLNHRNPLKVKSGTSRLSVCIADNNHPPIDPEINSDMQTNGMFVEILRDVWEFDSLVDATFEV</sequence>
<comment type="caution">
    <text evidence="2">The sequence shown here is derived from an EMBL/GenBank/DDBJ whole genome shotgun (WGS) entry which is preliminary data.</text>
</comment>
<evidence type="ECO:0000259" key="1">
    <source>
        <dbReference type="PROSITE" id="PS50181"/>
    </source>
</evidence>
<dbReference type="InterPro" id="IPR001810">
    <property type="entry name" value="F-box_dom"/>
</dbReference>
<dbReference type="PROSITE" id="PS50181">
    <property type="entry name" value="FBOX"/>
    <property type="match status" value="1"/>
</dbReference>
<name>A0AAD7CDP7_9AGAR</name>
<protein>
    <recommendedName>
        <fullName evidence="1">F-box domain-containing protein</fullName>
    </recommendedName>
</protein>
<dbReference type="Gene3D" id="1.20.1280.50">
    <property type="match status" value="1"/>
</dbReference>
<feature type="domain" description="F-box" evidence="1">
    <location>
        <begin position="59"/>
        <end position="120"/>
    </location>
</feature>
<gene>
    <name evidence="2" type="ORF">FB45DRAFT_1098284</name>
</gene>
<accession>A0AAD7CDP7</accession>
<organism evidence="2 3">
    <name type="scientific">Roridomyces roridus</name>
    <dbReference type="NCBI Taxonomy" id="1738132"/>
    <lineage>
        <taxon>Eukaryota</taxon>
        <taxon>Fungi</taxon>
        <taxon>Dikarya</taxon>
        <taxon>Basidiomycota</taxon>
        <taxon>Agaricomycotina</taxon>
        <taxon>Agaricomycetes</taxon>
        <taxon>Agaricomycetidae</taxon>
        <taxon>Agaricales</taxon>
        <taxon>Marasmiineae</taxon>
        <taxon>Mycenaceae</taxon>
        <taxon>Roridomyces</taxon>
    </lineage>
</organism>
<proteinExistence type="predicted"/>
<keyword evidence="3" id="KW-1185">Reference proteome</keyword>
<evidence type="ECO:0000313" key="2">
    <source>
        <dbReference type="EMBL" id="KAJ7646501.1"/>
    </source>
</evidence>
<dbReference type="Proteomes" id="UP001221142">
    <property type="component" value="Unassembled WGS sequence"/>
</dbReference>
<dbReference type="AlphaFoldDB" id="A0AAD7CDP7"/>